<accession>A0A8T0SFP3</accession>
<evidence type="ECO:0000313" key="2">
    <source>
        <dbReference type="Proteomes" id="UP000823388"/>
    </source>
</evidence>
<dbReference type="Proteomes" id="UP000823388">
    <property type="component" value="Chromosome 5K"/>
</dbReference>
<gene>
    <name evidence="1" type="ORF">PVAP13_5KG134600</name>
</gene>
<comment type="caution">
    <text evidence="1">The sequence shown here is derived from an EMBL/GenBank/DDBJ whole genome shotgun (WGS) entry which is preliminary data.</text>
</comment>
<protein>
    <submittedName>
        <fullName evidence="1">Uncharacterized protein</fullName>
    </submittedName>
</protein>
<dbReference type="AlphaFoldDB" id="A0A8T0SFP3"/>
<name>A0A8T0SFP3_PANVG</name>
<organism evidence="1 2">
    <name type="scientific">Panicum virgatum</name>
    <name type="common">Blackwell switchgrass</name>
    <dbReference type="NCBI Taxonomy" id="38727"/>
    <lineage>
        <taxon>Eukaryota</taxon>
        <taxon>Viridiplantae</taxon>
        <taxon>Streptophyta</taxon>
        <taxon>Embryophyta</taxon>
        <taxon>Tracheophyta</taxon>
        <taxon>Spermatophyta</taxon>
        <taxon>Magnoliopsida</taxon>
        <taxon>Liliopsida</taxon>
        <taxon>Poales</taxon>
        <taxon>Poaceae</taxon>
        <taxon>PACMAD clade</taxon>
        <taxon>Panicoideae</taxon>
        <taxon>Panicodae</taxon>
        <taxon>Paniceae</taxon>
        <taxon>Panicinae</taxon>
        <taxon>Panicum</taxon>
        <taxon>Panicum sect. Hiantes</taxon>
    </lineage>
</organism>
<sequence length="106" mass="11885">MTATASSVRASSAAAWAPARRATSIILRHLLPAMRSTRRRRNHEQQASSEVRCYRWDRRIADGRIGAGGMETREGECSRRYMLGGLRWRRGGDLLRGFPSVLIVAS</sequence>
<reference evidence="1" key="1">
    <citation type="submission" date="2020-05" db="EMBL/GenBank/DDBJ databases">
        <title>WGS assembly of Panicum virgatum.</title>
        <authorList>
            <person name="Lovell J.T."/>
            <person name="Jenkins J."/>
            <person name="Shu S."/>
            <person name="Juenger T.E."/>
            <person name="Schmutz J."/>
        </authorList>
    </citation>
    <scope>NUCLEOTIDE SEQUENCE</scope>
    <source>
        <strain evidence="1">AP13</strain>
    </source>
</reference>
<evidence type="ECO:0000313" key="1">
    <source>
        <dbReference type="EMBL" id="KAG2596204.1"/>
    </source>
</evidence>
<keyword evidence="2" id="KW-1185">Reference proteome</keyword>
<dbReference type="EMBL" id="CM029045">
    <property type="protein sequence ID" value="KAG2596204.1"/>
    <property type="molecule type" value="Genomic_DNA"/>
</dbReference>
<proteinExistence type="predicted"/>